<proteinExistence type="predicted"/>
<accession>A0A6J7XDA4</accession>
<organism evidence="1">
    <name type="scientific">uncultured Caudovirales phage</name>
    <dbReference type="NCBI Taxonomy" id="2100421"/>
    <lineage>
        <taxon>Viruses</taxon>
        <taxon>Duplodnaviria</taxon>
        <taxon>Heunggongvirae</taxon>
        <taxon>Uroviricota</taxon>
        <taxon>Caudoviricetes</taxon>
        <taxon>Peduoviridae</taxon>
        <taxon>Maltschvirus</taxon>
        <taxon>Maltschvirus maltsch</taxon>
    </lineage>
</organism>
<gene>
    <name evidence="1" type="ORF">UFOVP756_11</name>
</gene>
<dbReference type="EMBL" id="LR798354">
    <property type="protein sequence ID" value="CAB5225841.1"/>
    <property type="molecule type" value="Genomic_DNA"/>
</dbReference>
<evidence type="ECO:0000313" key="1">
    <source>
        <dbReference type="EMBL" id="CAB5225841.1"/>
    </source>
</evidence>
<reference evidence="1" key="1">
    <citation type="submission" date="2020-05" db="EMBL/GenBank/DDBJ databases">
        <authorList>
            <person name="Chiriac C."/>
            <person name="Salcher M."/>
            <person name="Ghai R."/>
            <person name="Kavagutti S V."/>
        </authorList>
    </citation>
    <scope>NUCLEOTIDE SEQUENCE</scope>
</reference>
<name>A0A6J7XDA4_9CAUD</name>
<sequence>MNWIALNPQPKSEISIYTNGTQLGNDLVFFKKSKSFIRLVKNDNNTYSELSINGQDYSIAGVSGSEIYIEISDIINATDDSSTIVFQWDGDVIFELDYMVEKGLKQSVVVSDVFPSEIPIVEGSLLPFYMQAMLQFEWLKTDSSWAVLGVNDFGSTYNLMPRIQTGDYTNILRTINTTFDDTFDLTFQANDDEQRYFELKPLECEQDIILVEWVSRFGQRKSWWFEVEKTVNESHKQLDLETMEDGFNTLKSKQISILVQTKHCDIFNQTYLSDLVFSDEVYIYDGETTATKRQVKVSQNTIDVENKRKTVALLLNTYRYDSI</sequence>
<protein>
    <submittedName>
        <fullName evidence="1">Uncharacterized protein</fullName>
    </submittedName>
</protein>